<name>A0A937XHN8_UNCW3</name>
<evidence type="ECO:0000313" key="2">
    <source>
        <dbReference type="Proteomes" id="UP000779900"/>
    </source>
</evidence>
<accession>A0A937XHN8</accession>
<sequence length="129" mass="13859">MSKVGPRKLAAVCYDHIGGALGESLYDALVRKAWISADSGELRVTPKGRREMAALGVPVDELDAGGRKQVNACVERHAGMFYAHIGSHLGSLLAAALVEQGWLERSGREFHITPPGRRGLRKLGVKLSS</sequence>
<dbReference type="Proteomes" id="UP000779900">
    <property type="component" value="Unassembled WGS sequence"/>
</dbReference>
<reference evidence="1" key="1">
    <citation type="submission" date="2019-03" db="EMBL/GenBank/DDBJ databases">
        <title>Lake Tanganyika Metagenome-Assembled Genomes (MAGs).</title>
        <authorList>
            <person name="Tran P."/>
        </authorList>
    </citation>
    <scope>NUCLEOTIDE SEQUENCE</scope>
    <source>
        <strain evidence="1">K_DeepCast_150m_m2_040</strain>
    </source>
</reference>
<evidence type="ECO:0000313" key="1">
    <source>
        <dbReference type="EMBL" id="MBM3331821.1"/>
    </source>
</evidence>
<dbReference type="EMBL" id="VGIR01000045">
    <property type="protein sequence ID" value="MBM3331821.1"/>
    <property type="molecule type" value="Genomic_DNA"/>
</dbReference>
<gene>
    <name evidence="1" type="ORF">FJY68_08230</name>
</gene>
<organism evidence="1 2">
    <name type="scientific">candidate division WOR-3 bacterium</name>
    <dbReference type="NCBI Taxonomy" id="2052148"/>
    <lineage>
        <taxon>Bacteria</taxon>
        <taxon>Bacteria division WOR-3</taxon>
    </lineage>
</organism>
<dbReference type="AlphaFoldDB" id="A0A937XHN8"/>
<proteinExistence type="predicted"/>
<comment type="caution">
    <text evidence="1">The sequence shown here is derived from an EMBL/GenBank/DDBJ whole genome shotgun (WGS) entry which is preliminary data.</text>
</comment>
<protein>
    <submittedName>
        <fullName evidence="1">ParB/RepB/Spo0J family partition protein</fullName>
    </submittedName>
</protein>